<name>A0ABQ9GGJ3_9NEOP</name>
<gene>
    <name evidence="1" type="ORF">PR048_027065</name>
</gene>
<comment type="caution">
    <text evidence="1">The sequence shown here is derived from an EMBL/GenBank/DDBJ whole genome shotgun (WGS) entry which is preliminary data.</text>
</comment>
<dbReference type="Proteomes" id="UP001159363">
    <property type="component" value="Chromosome 11"/>
</dbReference>
<dbReference type="EMBL" id="JARBHB010000012">
    <property type="protein sequence ID" value="KAJ8870766.1"/>
    <property type="molecule type" value="Genomic_DNA"/>
</dbReference>
<evidence type="ECO:0000313" key="2">
    <source>
        <dbReference type="Proteomes" id="UP001159363"/>
    </source>
</evidence>
<keyword evidence="2" id="KW-1185">Reference proteome</keyword>
<evidence type="ECO:0000313" key="1">
    <source>
        <dbReference type="EMBL" id="KAJ8870766.1"/>
    </source>
</evidence>
<accession>A0ABQ9GGJ3</accession>
<sequence length="415" mass="45699">MDVGSQLWHDLPQENIRHLYASMPDQWMDGWMDVVMDECGSCVSNDRDTVSGEHVCARGVPIQLGTAGAAVAERLACSPPTNANLVQFPDGSLPHFRMWESCWIMPLVGGFSRRSPVFPNLSFRRCSILTSIILIGSPLTYKAVITRYLAVLDSCTIFYKPWCTSRYTSRHGRVILHDSSLCTSIWHSLCVRSVWFVLREVIQGEAGSVHSGVSPAFFQVGILLDNAAGRRVFSGFSRLPRPFIPALRLTHLASPSSAPKTSIVEGSKLVLGRERHAQLERVSWWDCEARGKMASCAFKAKKRGSDTGDSCTHFQSLIAPTLKACSGAVETILMKPNMKPPLRLITGPISTVLRDAEAGLYMDYGGRYVIILLALESLPSLASRRGQTSFSSGRDLAMARSCNHCRHGLPQLSIT</sequence>
<reference evidence="1 2" key="1">
    <citation type="submission" date="2023-02" db="EMBL/GenBank/DDBJ databases">
        <title>LHISI_Scaffold_Assembly.</title>
        <authorList>
            <person name="Stuart O.P."/>
            <person name="Cleave R."/>
            <person name="Magrath M.J.L."/>
            <person name="Mikheyev A.S."/>
        </authorList>
    </citation>
    <scope>NUCLEOTIDE SEQUENCE [LARGE SCALE GENOMIC DNA]</scope>
    <source>
        <strain evidence="1">Daus_M_001</strain>
        <tissue evidence="1">Leg muscle</tissue>
    </source>
</reference>
<protein>
    <submittedName>
        <fullName evidence="1">Uncharacterized protein</fullName>
    </submittedName>
</protein>
<proteinExistence type="predicted"/>
<organism evidence="1 2">
    <name type="scientific">Dryococelus australis</name>
    <dbReference type="NCBI Taxonomy" id="614101"/>
    <lineage>
        <taxon>Eukaryota</taxon>
        <taxon>Metazoa</taxon>
        <taxon>Ecdysozoa</taxon>
        <taxon>Arthropoda</taxon>
        <taxon>Hexapoda</taxon>
        <taxon>Insecta</taxon>
        <taxon>Pterygota</taxon>
        <taxon>Neoptera</taxon>
        <taxon>Polyneoptera</taxon>
        <taxon>Phasmatodea</taxon>
        <taxon>Verophasmatodea</taxon>
        <taxon>Anareolatae</taxon>
        <taxon>Phasmatidae</taxon>
        <taxon>Eurycanthinae</taxon>
        <taxon>Dryococelus</taxon>
    </lineage>
</organism>